<evidence type="ECO:0000313" key="1">
    <source>
        <dbReference type="EMBL" id="MBP1968346.1"/>
    </source>
</evidence>
<comment type="caution">
    <text evidence="1">The sequence shown here is derived from an EMBL/GenBank/DDBJ whole genome shotgun (WGS) entry which is preliminary data.</text>
</comment>
<organism evidence="1 2">
    <name type="scientific">Virgibacillus natechei</name>
    <dbReference type="NCBI Taxonomy" id="1216297"/>
    <lineage>
        <taxon>Bacteria</taxon>
        <taxon>Bacillati</taxon>
        <taxon>Bacillota</taxon>
        <taxon>Bacilli</taxon>
        <taxon>Bacillales</taxon>
        <taxon>Bacillaceae</taxon>
        <taxon>Virgibacillus</taxon>
    </lineage>
</organism>
<dbReference type="Proteomes" id="UP001519345">
    <property type="component" value="Unassembled WGS sequence"/>
</dbReference>
<sequence>MGKISFSNISFGSATVQQEFGISTTPAKCPFAGAELSNIYACSSVTPFVFKNSIAFKQALQLKDKIFPVDN</sequence>
<accession>A0ABS4IDD1</accession>
<gene>
    <name evidence="1" type="ORF">J2Z83_000438</name>
</gene>
<dbReference type="EMBL" id="JAGGKX010000002">
    <property type="protein sequence ID" value="MBP1968346.1"/>
    <property type="molecule type" value="Genomic_DNA"/>
</dbReference>
<keyword evidence="2" id="KW-1185">Reference proteome</keyword>
<reference evidence="1 2" key="1">
    <citation type="submission" date="2021-03" db="EMBL/GenBank/DDBJ databases">
        <title>Genomic Encyclopedia of Type Strains, Phase IV (KMG-IV): sequencing the most valuable type-strain genomes for metagenomic binning, comparative biology and taxonomic classification.</title>
        <authorList>
            <person name="Goeker M."/>
        </authorList>
    </citation>
    <scope>NUCLEOTIDE SEQUENCE [LARGE SCALE GENOMIC DNA]</scope>
    <source>
        <strain evidence="1 2">DSM 25609</strain>
    </source>
</reference>
<name>A0ABS4IDD1_9BACI</name>
<evidence type="ECO:0000313" key="2">
    <source>
        <dbReference type="Proteomes" id="UP001519345"/>
    </source>
</evidence>
<proteinExistence type="predicted"/>
<protein>
    <submittedName>
        <fullName evidence="1">Uncharacterized protein</fullName>
    </submittedName>
</protein>